<geneLocation type="plasmid" evidence="1">
    <name>p48/10</name>
</geneLocation>
<protein>
    <submittedName>
        <fullName evidence="1">Uncharacterized protein</fullName>
    </submittedName>
</protein>
<name>A0AAI9ELX2_VIBVL</name>
<dbReference type="InterPro" id="IPR036410">
    <property type="entry name" value="HSP_DnaJ_Cys-rich_dom_sf"/>
</dbReference>
<accession>A0AAI9ELX2</accession>
<sequence>MSASQQSLVDAAFALIKSKSEQGQPEICKKCKGLGTVEGLFATNWDCVHCDGLGYAGDPLVIAKWFKGALIQRTETLQTIGNHCKDLTKEIDVLKAIYPDWEQRRKEHFEQESHEKFRSRFD</sequence>
<dbReference type="EMBL" id="HG803186">
    <property type="protein sequence ID" value="CDM12501.1"/>
    <property type="molecule type" value="Genomic_DNA"/>
</dbReference>
<evidence type="ECO:0000313" key="1">
    <source>
        <dbReference type="EMBL" id="CDM12501.1"/>
    </source>
</evidence>
<dbReference type="SUPFAM" id="SSF57938">
    <property type="entry name" value="DnaJ/Hsp40 cysteine-rich domain"/>
    <property type="match status" value="1"/>
</dbReference>
<dbReference type="AlphaFoldDB" id="A0AAI9ELX2"/>
<organism evidence="1">
    <name type="scientific">Vibrio vulnificus</name>
    <dbReference type="NCBI Taxonomy" id="672"/>
    <lineage>
        <taxon>Bacteria</taxon>
        <taxon>Pseudomonadati</taxon>
        <taxon>Pseudomonadota</taxon>
        <taxon>Gammaproteobacteria</taxon>
        <taxon>Vibrionales</taxon>
        <taxon>Vibrionaceae</taxon>
        <taxon>Vibrio</taxon>
    </lineage>
</organism>
<keyword evidence="1" id="KW-0614">Plasmid</keyword>
<reference evidence="1" key="2">
    <citation type="submission" date="2014-01" db="EMBL/GenBank/DDBJ databases">
        <authorList>
            <person name="Hammerl J."/>
        </authorList>
    </citation>
    <scope>NUCLEOTIDE SEQUENCE</scope>
    <source>
        <strain evidence="1">48/10</strain>
        <plasmid evidence="1">p48/10</plasmid>
    </source>
</reference>
<reference evidence="1" key="1">
    <citation type="journal article" date="2014" name="Genome Announc.">
        <title>Complete Nucleotide Sequence of pVv01, a P1-Like Plasmid Prophage of Vibrio vulnificus.</title>
        <authorList>
            <person name="Hammerl J.A."/>
            <person name="Klevanskaa K."/>
            <person name="Strauch E."/>
            <person name="Hertwig S."/>
        </authorList>
    </citation>
    <scope>NUCLEOTIDE SEQUENCE</scope>
    <source>
        <strain evidence="1">48/10</strain>
    </source>
</reference>
<dbReference type="RefSeq" id="WP_032072023.1">
    <property type="nucleotide sequence ID" value="NC_025128.1"/>
</dbReference>
<proteinExistence type="predicted"/>